<feature type="chain" id="PRO_5041952588" evidence="2">
    <location>
        <begin position="18"/>
        <end position="260"/>
    </location>
</feature>
<keyword evidence="3" id="KW-1185">Reference proteome</keyword>
<keyword evidence="1" id="KW-1133">Transmembrane helix</keyword>
<keyword evidence="2" id="KW-0732">Signal</keyword>
<organism evidence="3 4">
    <name type="scientific">Mesorhabditis belari</name>
    <dbReference type="NCBI Taxonomy" id="2138241"/>
    <lineage>
        <taxon>Eukaryota</taxon>
        <taxon>Metazoa</taxon>
        <taxon>Ecdysozoa</taxon>
        <taxon>Nematoda</taxon>
        <taxon>Chromadorea</taxon>
        <taxon>Rhabditida</taxon>
        <taxon>Rhabditina</taxon>
        <taxon>Rhabditomorpha</taxon>
        <taxon>Rhabditoidea</taxon>
        <taxon>Rhabditidae</taxon>
        <taxon>Mesorhabditinae</taxon>
        <taxon>Mesorhabditis</taxon>
    </lineage>
</organism>
<evidence type="ECO:0000313" key="4">
    <source>
        <dbReference type="WBParaSite" id="MBELARI_LOCUS20172"/>
    </source>
</evidence>
<protein>
    <submittedName>
        <fullName evidence="4">MANSC domain-containing protein</fullName>
    </submittedName>
</protein>
<sequence>MRPRIFLLLFWAAHLRAIDIFCGKLTVYEQQRFDGNSFILSSQATDDLKGCLEICCNIPNCQGVTLLGIITPRPGEPNCLLFGCRGGDCSLSAKGNFNDGLISVVLARDLANESTTATAGMDSRGHLISGSSPLNPRPLTYTTAATILIPETFEKAPSMVPNGLYPSPTPSLPISAYPPLHQTPDGAVIVGDHDNNAKMTKALQPVWAVGLAIVIAVCCVGLSLGLLSAYICYRRQKNRKQRAEITQPKMPTLHAFNTAY</sequence>
<proteinExistence type="predicted"/>
<keyword evidence="1" id="KW-0472">Membrane</keyword>
<feature type="transmembrane region" description="Helical" evidence="1">
    <location>
        <begin position="206"/>
        <end position="233"/>
    </location>
</feature>
<feature type="signal peptide" evidence="2">
    <location>
        <begin position="1"/>
        <end position="17"/>
    </location>
</feature>
<keyword evidence="1" id="KW-0812">Transmembrane</keyword>
<evidence type="ECO:0000313" key="3">
    <source>
        <dbReference type="Proteomes" id="UP000887575"/>
    </source>
</evidence>
<name>A0AAF3F116_9BILA</name>
<dbReference type="WBParaSite" id="MBELARI_LOCUS20172">
    <property type="protein sequence ID" value="MBELARI_LOCUS20172"/>
    <property type="gene ID" value="MBELARI_LOCUS20172"/>
</dbReference>
<dbReference type="AlphaFoldDB" id="A0AAF3F116"/>
<evidence type="ECO:0000256" key="2">
    <source>
        <dbReference type="SAM" id="SignalP"/>
    </source>
</evidence>
<reference evidence="4" key="1">
    <citation type="submission" date="2024-02" db="UniProtKB">
        <authorList>
            <consortium name="WormBaseParasite"/>
        </authorList>
    </citation>
    <scope>IDENTIFICATION</scope>
</reference>
<dbReference type="Proteomes" id="UP000887575">
    <property type="component" value="Unassembled WGS sequence"/>
</dbReference>
<evidence type="ECO:0000256" key="1">
    <source>
        <dbReference type="SAM" id="Phobius"/>
    </source>
</evidence>
<accession>A0AAF3F116</accession>